<comment type="similarity">
    <text evidence="3">Belongs to the ABC transporter superfamily. ABCB family. Heavy Metal importer (TC 3.A.1.210) subfamily.</text>
</comment>
<dbReference type="InterPro" id="IPR027417">
    <property type="entry name" value="P-loop_NTPase"/>
</dbReference>
<dbReference type="InterPro" id="IPR003593">
    <property type="entry name" value="AAA+_ATPase"/>
</dbReference>
<evidence type="ECO:0000313" key="5">
    <source>
        <dbReference type="EMBL" id="KAG7529306.1"/>
    </source>
</evidence>
<evidence type="ECO:0000256" key="1">
    <source>
        <dbReference type="ARBA" id="ARBA00022741"/>
    </source>
</evidence>
<gene>
    <name evidence="5" type="ORF">FFLO_05734</name>
</gene>
<dbReference type="SMART" id="SM00382">
    <property type="entry name" value="AAA"/>
    <property type="match status" value="1"/>
</dbReference>
<feature type="domain" description="ABC transporter" evidence="4">
    <location>
        <begin position="3"/>
        <end position="276"/>
    </location>
</feature>
<dbReference type="Gene3D" id="3.40.50.300">
    <property type="entry name" value="P-loop containing nucleotide triphosphate hydrolases"/>
    <property type="match status" value="1"/>
</dbReference>
<dbReference type="AlphaFoldDB" id="A0A8K0NR45"/>
<evidence type="ECO:0000256" key="2">
    <source>
        <dbReference type="ARBA" id="ARBA00022840"/>
    </source>
</evidence>
<dbReference type="InterPro" id="IPR017871">
    <property type="entry name" value="ABC_transporter-like_CS"/>
</dbReference>
<dbReference type="PROSITE" id="PS50893">
    <property type="entry name" value="ABC_TRANSPORTER_2"/>
    <property type="match status" value="1"/>
</dbReference>
<dbReference type="Pfam" id="PF00005">
    <property type="entry name" value="ABC_tran"/>
    <property type="match status" value="1"/>
</dbReference>
<dbReference type="PANTHER" id="PTHR24221:SF654">
    <property type="entry name" value="ATP-BINDING CASSETTE SUB-FAMILY B MEMBER 6"/>
    <property type="match status" value="1"/>
</dbReference>
<keyword evidence="2" id="KW-0067">ATP-binding</keyword>
<organism evidence="5 6">
    <name type="scientific">Filobasidium floriforme</name>
    <dbReference type="NCBI Taxonomy" id="5210"/>
    <lineage>
        <taxon>Eukaryota</taxon>
        <taxon>Fungi</taxon>
        <taxon>Dikarya</taxon>
        <taxon>Basidiomycota</taxon>
        <taxon>Agaricomycotina</taxon>
        <taxon>Tremellomycetes</taxon>
        <taxon>Filobasidiales</taxon>
        <taxon>Filobasidiaceae</taxon>
        <taxon>Filobasidium</taxon>
    </lineage>
</organism>
<evidence type="ECO:0000259" key="4">
    <source>
        <dbReference type="PROSITE" id="PS50893"/>
    </source>
</evidence>
<reference evidence="5" key="1">
    <citation type="submission" date="2020-04" db="EMBL/GenBank/DDBJ databases">
        <title>Analysis of mating type loci in Filobasidium floriforme.</title>
        <authorList>
            <person name="Nowrousian M."/>
        </authorList>
    </citation>
    <scope>NUCLEOTIDE SEQUENCE</scope>
    <source>
        <strain evidence="5">CBS 6242</strain>
    </source>
</reference>
<dbReference type="PROSITE" id="PS00211">
    <property type="entry name" value="ABC_TRANSPORTER_1"/>
    <property type="match status" value="1"/>
</dbReference>
<dbReference type="InterPro" id="IPR003439">
    <property type="entry name" value="ABC_transporter-like_ATP-bd"/>
</dbReference>
<keyword evidence="6" id="KW-1185">Reference proteome</keyword>
<accession>A0A8K0NR45</accession>
<evidence type="ECO:0000313" key="6">
    <source>
        <dbReference type="Proteomes" id="UP000812966"/>
    </source>
</evidence>
<dbReference type="GO" id="GO:0005524">
    <property type="term" value="F:ATP binding"/>
    <property type="evidence" value="ECO:0007669"/>
    <property type="project" value="UniProtKB-KW"/>
</dbReference>
<dbReference type="InterPro" id="IPR039421">
    <property type="entry name" value="Type_1_exporter"/>
</dbReference>
<keyword evidence="1" id="KW-0547">Nucleotide-binding</keyword>
<dbReference type="GO" id="GO:0034040">
    <property type="term" value="F:ATPase-coupled lipid transmembrane transporter activity"/>
    <property type="evidence" value="ECO:0007669"/>
    <property type="project" value="TreeGrafter"/>
</dbReference>
<dbReference type="GO" id="GO:0016887">
    <property type="term" value="F:ATP hydrolysis activity"/>
    <property type="evidence" value="ECO:0007669"/>
    <property type="project" value="InterPro"/>
</dbReference>
<evidence type="ECO:0000256" key="3">
    <source>
        <dbReference type="ARBA" id="ARBA00024363"/>
    </source>
</evidence>
<dbReference type="EMBL" id="JABELV010000154">
    <property type="protein sequence ID" value="KAG7529306.1"/>
    <property type="molecule type" value="Genomic_DNA"/>
</dbReference>
<dbReference type="SUPFAM" id="SSF52540">
    <property type="entry name" value="P-loop containing nucleoside triphosphate hydrolases"/>
    <property type="match status" value="1"/>
</dbReference>
<dbReference type="Proteomes" id="UP000812966">
    <property type="component" value="Unassembled WGS sequence"/>
</dbReference>
<name>A0A8K0NR45_9TREE</name>
<sequence>MKIQAQNLTFKYPGESTPTLKDINLTIEPGESLAIVGYNGSGKTTLLKVLIGLYDHGGRLLVNDVPTQYFYDGQLHRRTTACFQEYSKHFLSLRDNVALGRTTSDKAGDSRIVEALSRAEGKSILEKVDLDTVLNPHGVGSEALSEELQQEQDEMNKRMGSNVKSLSLGQWQKVSLARGFVASEQADLVVFDEPSASLDPSAEKALFSKIRSLSAKRDAGDDKEIGSTTTIYISHRFSTVRNADKIAVVENGTVLEHGSHDNLMERNGRYRELFEISREGYVD</sequence>
<protein>
    <recommendedName>
        <fullName evidence="4">ABC transporter domain-containing protein</fullName>
    </recommendedName>
</protein>
<proteinExistence type="inferred from homology"/>
<comment type="caution">
    <text evidence="5">The sequence shown here is derived from an EMBL/GenBank/DDBJ whole genome shotgun (WGS) entry which is preliminary data.</text>
</comment>
<dbReference type="PANTHER" id="PTHR24221">
    <property type="entry name" value="ATP-BINDING CASSETTE SUB-FAMILY B"/>
    <property type="match status" value="1"/>
</dbReference>